<comment type="caution">
    <text evidence="4">The sequence shown here is derived from an EMBL/GenBank/DDBJ whole genome shotgun (WGS) entry which is preliminary data.</text>
</comment>
<feature type="compositionally biased region" description="Polar residues" evidence="1">
    <location>
        <begin position="316"/>
        <end position="330"/>
    </location>
</feature>
<proteinExistence type="predicted"/>
<reference evidence="4 5" key="1">
    <citation type="submission" date="2024-03" db="EMBL/GenBank/DDBJ databases">
        <title>The genome assembly and annotation of the cricket Gryllus longicercus Weissman &amp; Gray.</title>
        <authorList>
            <person name="Szrajer S."/>
            <person name="Gray D."/>
            <person name="Ylla G."/>
        </authorList>
    </citation>
    <scope>NUCLEOTIDE SEQUENCE [LARGE SCALE GENOMIC DNA]</scope>
    <source>
        <strain evidence="4">DAG 2021-001</strain>
        <tissue evidence="4">Whole body minus gut</tissue>
    </source>
</reference>
<feature type="compositionally biased region" description="Polar residues" evidence="1">
    <location>
        <begin position="418"/>
        <end position="429"/>
    </location>
</feature>
<dbReference type="Proteomes" id="UP001378592">
    <property type="component" value="Unassembled WGS sequence"/>
</dbReference>
<gene>
    <name evidence="4" type="ORF">R5R35_004510</name>
</gene>
<evidence type="ECO:0000256" key="3">
    <source>
        <dbReference type="SAM" id="SignalP"/>
    </source>
</evidence>
<keyword evidence="2" id="KW-0812">Transmembrane</keyword>
<feature type="compositionally biased region" description="Pro residues" evidence="1">
    <location>
        <begin position="498"/>
        <end position="507"/>
    </location>
</feature>
<dbReference type="PANTHER" id="PTHR16502:SF0">
    <property type="entry name" value="KERATINOCYTE-ASSOCIATED TRANSMEMBRANE PROTEIN 2"/>
    <property type="match status" value="1"/>
</dbReference>
<organism evidence="4 5">
    <name type="scientific">Gryllus longicercus</name>
    <dbReference type="NCBI Taxonomy" id="2509291"/>
    <lineage>
        <taxon>Eukaryota</taxon>
        <taxon>Metazoa</taxon>
        <taxon>Ecdysozoa</taxon>
        <taxon>Arthropoda</taxon>
        <taxon>Hexapoda</taxon>
        <taxon>Insecta</taxon>
        <taxon>Pterygota</taxon>
        <taxon>Neoptera</taxon>
        <taxon>Polyneoptera</taxon>
        <taxon>Orthoptera</taxon>
        <taxon>Ensifera</taxon>
        <taxon>Gryllidea</taxon>
        <taxon>Grylloidea</taxon>
        <taxon>Gryllidae</taxon>
        <taxon>Gryllinae</taxon>
        <taxon>Gryllus</taxon>
    </lineage>
</organism>
<evidence type="ECO:0000313" key="5">
    <source>
        <dbReference type="Proteomes" id="UP001378592"/>
    </source>
</evidence>
<dbReference type="AlphaFoldDB" id="A0AAN9VNY6"/>
<evidence type="ECO:0000313" key="4">
    <source>
        <dbReference type="EMBL" id="KAK7867503.1"/>
    </source>
</evidence>
<dbReference type="Pfam" id="PF17818">
    <property type="entry name" value="KCT2"/>
    <property type="match status" value="1"/>
</dbReference>
<keyword evidence="3" id="KW-0732">Signal</keyword>
<feature type="region of interest" description="Disordered" evidence="1">
    <location>
        <begin position="377"/>
        <end position="603"/>
    </location>
</feature>
<feature type="region of interest" description="Disordered" evidence="1">
    <location>
        <begin position="284"/>
        <end position="359"/>
    </location>
</feature>
<feature type="compositionally biased region" description="Polar residues" evidence="1">
    <location>
        <begin position="379"/>
        <end position="393"/>
    </location>
</feature>
<evidence type="ECO:0000256" key="2">
    <source>
        <dbReference type="SAM" id="Phobius"/>
    </source>
</evidence>
<feature type="compositionally biased region" description="Polar residues" evidence="1">
    <location>
        <begin position="636"/>
        <end position="645"/>
    </location>
</feature>
<name>A0AAN9VNY6_9ORTH</name>
<dbReference type="EMBL" id="JAZDUA010000118">
    <property type="protein sequence ID" value="KAK7867503.1"/>
    <property type="molecule type" value="Genomic_DNA"/>
</dbReference>
<feature type="compositionally biased region" description="Basic and acidic residues" evidence="1">
    <location>
        <begin position="241"/>
        <end position="255"/>
    </location>
</feature>
<dbReference type="PANTHER" id="PTHR16502">
    <property type="entry name" value="KERATINOCYTE-ASSOCIATED TRANSMEMBRANE PROTEIN 2"/>
    <property type="match status" value="1"/>
</dbReference>
<feature type="chain" id="PRO_5042965111" description="Trans-Golgi network integral membrane protein 2" evidence="3">
    <location>
        <begin position="22"/>
        <end position="755"/>
    </location>
</feature>
<feature type="region of interest" description="Disordered" evidence="1">
    <location>
        <begin position="189"/>
        <end position="259"/>
    </location>
</feature>
<feature type="compositionally biased region" description="Basic and acidic residues" evidence="1">
    <location>
        <begin position="592"/>
        <end position="603"/>
    </location>
</feature>
<evidence type="ECO:0000256" key="1">
    <source>
        <dbReference type="SAM" id="MobiDB-lite"/>
    </source>
</evidence>
<dbReference type="InterPro" id="IPR037645">
    <property type="entry name" value="KCT2"/>
</dbReference>
<keyword evidence="2" id="KW-0472">Membrane</keyword>
<protein>
    <recommendedName>
        <fullName evidence="6">Trans-Golgi network integral membrane protein 2</fullName>
    </recommendedName>
</protein>
<keyword evidence="5" id="KW-1185">Reference proteome</keyword>
<feature type="transmembrane region" description="Helical" evidence="2">
    <location>
        <begin position="684"/>
        <end position="702"/>
    </location>
</feature>
<feature type="region of interest" description="Disordered" evidence="1">
    <location>
        <begin position="620"/>
        <end position="658"/>
    </location>
</feature>
<keyword evidence="2" id="KW-1133">Transmembrane helix</keyword>
<feature type="compositionally biased region" description="Polar residues" evidence="1">
    <location>
        <begin position="189"/>
        <end position="200"/>
    </location>
</feature>
<sequence>MGTHFYLLLLFQIICLSFIEAYPQAVKVSMAHTILGDHLIFKPNKLIQSIWQQEPAIACDIERPPVKTLTDKHILQFNFVPYLCVILYDASLRYLEQNTSLENTELNSGYAQEISKEFSADTFCQKMKDNKWFTTVEENKLWVSNFSNDMKNKDVCQRYCVSDIVNPICAYTLWIDLLVKKMQHESLHPSSLDSKASHPSQPVVIPPKKKQTGTPIEKLNSKQVSDEHLPIMKSKRLNVSTEHRRQPSGDPDERYTSGAVAGRENIDLPLTDGEQFPATADQNKYLKNSHPDLNNIKKPIGEHGVAGENSNKKSELVQTENPLATSNTGSLPLHPDLDRTSGQLEYPAQGNDAPNTRLSQAPTQVLKPGEKVLTHSEHNNLGANSAPTFNSSKPEIKNPQKESQNVEHSVSGPGQLVLTKQSGTSSSANPHKGVPVGPTGSIIGSSLPVNEGEHNTERQEQVPGDHQTSANLEGEYESENRGHVDASKVASHGDSPKPTVPESPKIPVPSEEKSDPARVNTTAPEIVTKEVPGSTLAGLTDPKPDLEGFGNSEPEAANKAIEGEGRAIGGEPDDHEEQNAMDGSQVENGETLGDHGDDQTQDHDEAGLEMDQEFATEPHRYNEGENDEPSRPDGSTKLSNINNNKDYIVSDEDEGPWPPGRNPINDAEGGYAHDRFVDAEDSHFFAYFMTMIVLCILGYLIFHNKQKILALALEGRVRKGTRRRPSTSGYRKLDSNLEEAVTSSCTGSSVTHVIY</sequence>
<feature type="signal peptide" evidence="3">
    <location>
        <begin position="1"/>
        <end position="21"/>
    </location>
</feature>
<evidence type="ECO:0008006" key="6">
    <source>
        <dbReference type="Google" id="ProtNLM"/>
    </source>
</evidence>
<feature type="compositionally biased region" description="Basic and acidic residues" evidence="1">
    <location>
        <begin position="620"/>
        <end position="631"/>
    </location>
</feature>
<accession>A0AAN9VNY6</accession>
<feature type="compositionally biased region" description="Basic and acidic residues" evidence="1">
    <location>
        <begin position="451"/>
        <end position="460"/>
    </location>
</feature>